<gene>
    <name evidence="7" type="ORF">Phou_071340</name>
</gene>
<evidence type="ECO:0000256" key="1">
    <source>
        <dbReference type="ARBA" id="ARBA00007534"/>
    </source>
</evidence>
<dbReference type="Pfam" id="PF13517">
    <property type="entry name" value="FG-GAP_3"/>
    <property type="match status" value="2"/>
</dbReference>
<dbReference type="EMBL" id="BLPF01000002">
    <property type="protein sequence ID" value="GFJ82954.1"/>
    <property type="molecule type" value="Genomic_DNA"/>
</dbReference>
<proteinExistence type="inferred from homology"/>
<dbReference type="Pfam" id="PF01083">
    <property type="entry name" value="Cutinase"/>
    <property type="match status" value="1"/>
</dbReference>
<evidence type="ECO:0008006" key="9">
    <source>
        <dbReference type="Google" id="ProtNLM"/>
    </source>
</evidence>
<feature type="signal peptide" evidence="6">
    <location>
        <begin position="1"/>
        <end position="25"/>
    </location>
</feature>
<evidence type="ECO:0000313" key="7">
    <source>
        <dbReference type="EMBL" id="GFJ82954.1"/>
    </source>
</evidence>
<evidence type="ECO:0000313" key="8">
    <source>
        <dbReference type="Proteomes" id="UP000482800"/>
    </source>
</evidence>
<organism evidence="7 8">
    <name type="scientific">Phytohabitans houttuyneae</name>
    <dbReference type="NCBI Taxonomy" id="1076126"/>
    <lineage>
        <taxon>Bacteria</taxon>
        <taxon>Bacillati</taxon>
        <taxon>Actinomycetota</taxon>
        <taxon>Actinomycetes</taxon>
        <taxon>Micromonosporales</taxon>
        <taxon>Micromonosporaceae</taxon>
    </lineage>
</organism>
<reference evidence="7 8" key="2">
    <citation type="submission" date="2020-03" db="EMBL/GenBank/DDBJ databases">
        <authorList>
            <person name="Ichikawa N."/>
            <person name="Kimura A."/>
            <person name="Kitahashi Y."/>
            <person name="Uohara A."/>
        </authorList>
    </citation>
    <scope>NUCLEOTIDE SEQUENCE [LARGE SCALE GENOMIC DNA]</scope>
    <source>
        <strain evidence="7 8">NBRC 108639</strain>
    </source>
</reference>
<dbReference type="AlphaFoldDB" id="A0A6V8KGK4"/>
<keyword evidence="8" id="KW-1185">Reference proteome</keyword>
<evidence type="ECO:0000256" key="2">
    <source>
        <dbReference type="ARBA" id="ARBA00022487"/>
    </source>
</evidence>
<keyword evidence="5" id="KW-1015">Disulfide bond</keyword>
<dbReference type="InterPro" id="IPR029058">
    <property type="entry name" value="AB_hydrolase_fold"/>
</dbReference>
<evidence type="ECO:0000256" key="4">
    <source>
        <dbReference type="ARBA" id="ARBA00022801"/>
    </source>
</evidence>
<dbReference type="Gene3D" id="2.115.10.10">
    <property type="entry name" value="Tachylectin 2"/>
    <property type="match status" value="1"/>
</dbReference>
<dbReference type="PANTHER" id="PTHR33630:SF9">
    <property type="entry name" value="CUTINASE 4"/>
    <property type="match status" value="1"/>
</dbReference>
<dbReference type="GO" id="GO:0052689">
    <property type="term" value="F:carboxylic ester hydrolase activity"/>
    <property type="evidence" value="ECO:0007669"/>
    <property type="project" value="UniProtKB-KW"/>
</dbReference>
<dbReference type="InterPro" id="IPR000675">
    <property type="entry name" value="Cutinase/axe"/>
</dbReference>
<sequence length="517" mass="54856">MRRFSRLATILAITLASSLGSPAQADPGGCRDYEIIGVRGSGESYVGPHGMSWTVGAAADHAAGQLMSYGVSADDIGFYSLVYPATKVNAWNIISGEYWTSMEEGVTTLKQALEGVALGCPGQRVILIGYSQGAHVIHTALDRNLTAAQKSVIRAILLIADPAGRLDARYSHVLYQPTGEDLGPGTGGGILDHALINSEFHGRTQAICIYADLVCDDAGNAYSHGLYGPLVPYWSRLVAGIAFAPPTSTTPIPSAYDFSGDGKPDLVFRRSTDSNLHLLDGNGARGWMTGQPRQIGNGWGDAELLTWVSDFSGDGKPDVVWRKAGDKNLYMMEGNGAGGWKTGQARQIGTGWGDAELLTSVPDFSGDLEPDLIWRKAGDKNLYMIEGNGTGGWKTGQVKRIGTGWGDAELLVSVPDFSGDGEPDLIWRKAGDKNLYMLEGNGAGGWKTGQARQIGTGWGDAELLTSRGDFSGDGEPDLIWRKAGDKNLYVIEGNGTGGWKTGPVQIGTGWGNVDAIP</sequence>
<dbReference type="PANTHER" id="PTHR33630">
    <property type="entry name" value="CUTINASE RV1984C-RELATED-RELATED"/>
    <property type="match status" value="1"/>
</dbReference>
<reference evidence="7 8" key="1">
    <citation type="submission" date="2020-03" db="EMBL/GenBank/DDBJ databases">
        <title>Whole genome shotgun sequence of Phytohabitans houttuyneae NBRC 108639.</title>
        <authorList>
            <person name="Komaki H."/>
            <person name="Tamura T."/>
        </authorList>
    </citation>
    <scope>NUCLEOTIDE SEQUENCE [LARGE SCALE GENOMIC DNA]</scope>
    <source>
        <strain evidence="7 8">NBRC 108639</strain>
    </source>
</reference>
<dbReference type="Gene3D" id="3.40.50.1820">
    <property type="entry name" value="alpha/beta hydrolase"/>
    <property type="match status" value="1"/>
</dbReference>
<accession>A0A6V8KGK4</accession>
<dbReference type="InterPro" id="IPR028994">
    <property type="entry name" value="Integrin_alpha_N"/>
</dbReference>
<keyword evidence="2" id="KW-0719">Serine esterase</keyword>
<comment type="similarity">
    <text evidence="1">Belongs to the cutinase family.</text>
</comment>
<name>A0A6V8KGK4_9ACTN</name>
<dbReference type="Proteomes" id="UP000482800">
    <property type="component" value="Unassembled WGS sequence"/>
</dbReference>
<evidence type="ECO:0000256" key="5">
    <source>
        <dbReference type="ARBA" id="ARBA00023157"/>
    </source>
</evidence>
<comment type="caution">
    <text evidence="7">The sequence shown here is derived from an EMBL/GenBank/DDBJ whole genome shotgun (WGS) entry which is preliminary data.</text>
</comment>
<keyword evidence="4" id="KW-0378">Hydrolase</keyword>
<evidence type="ECO:0000256" key="3">
    <source>
        <dbReference type="ARBA" id="ARBA00022729"/>
    </source>
</evidence>
<evidence type="ECO:0000256" key="6">
    <source>
        <dbReference type="SAM" id="SignalP"/>
    </source>
</evidence>
<dbReference type="SUPFAM" id="SSF69318">
    <property type="entry name" value="Integrin alpha N-terminal domain"/>
    <property type="match status" value="1"/>
</dbReference>
<dbReference type="SMART" id="SM01110">
    <property type="entry name" value="Cutinase"/>
    <property type="match status" value="1"/>
</dbReference>
<feature type="chain" id="PRO_5028855308" description="Cutinase family protein" evidence="6">
    <location>
        <begin position="26"/>
        <end position="517"/>
    </location>
</feature>
<keyword evidence="3 6" id="KW-0732">Signal</keyword>
<dbReference type="InterPro" id="IPR013517">
    <property type="entry name" value="FG-GAP"/>
</dbReference>
<dbReference type="SUPFAM" id="SSF53474">
    <property type="entry name" value="alpha/beta-Hydrolases"/>
    <property type="match status" value="1"/>
</dbReference>
<protein>
    <recommendedName>
        <fullName evidence="9">Cutinase family protein</fullName>
    </recommendedName>
</protein>
<dbReference type="RefSeq" id="WP_173064116.1">
    <property type="nucleotide sequence ID" value="NZ_BAABGO010000004.1"/>
</dbReference>